<evidence type="ECO:0000256" key="4">
    <source>
        <dbReference type="SAM" id="Phobius"/>
    </source>
</evidence>
<reference evidence="5 6" key="1">
    <citation type="journal article" date="2020" name="bioRxiv">
        <title>Metabolic contributions of an alphaproteobacterial endosymbiont in the apicomplexan Cardiosporidium cionae.</title>
        <authorList>
            <person name="Hunter E.S."/>
            <person name="Paight C.J."/>
            <person name="Lane C.E."/>
        </authorList>
    </citation>
    <scope>NUCLEOTIDE SEQUENCE [LARGE SCALE GENOMIC DNA]</scope>
    <source>
        <strain evidence="5">ESH_2018</strain>
    </source>
</reference>
<dbReference type="PANTHER" id="PTHR31618">
    <property type="entry name" value="MECHANOSENSITIVE ION CHANNEL PROTEIN 5"/>
    <property type="match status" value="1"/>
</dbReference>
<keyword evidence="4" id="KW-0812">Transmembrane</keyword>
<dbReference type="Proteomes" id="UP000823046">
    <property type="component" value="Unassembled WGS sequence"/>
</dbReference>
<dbReference type="EMBL" id="JADAQX010000020">
    <property type="protein sequence ID" value="KAF8822843.1"/>
    <property type="molecule type" value="Genomic_DNA"/>
</dbReference>
<feature type="transmembrane region" description="Helical" evidence="4">
    <location>
        <begin position="165"/>
        <end position="183"/>
    </location>
</feature>
<dbReference type="InterPro" id="IPR016688">
    <property type="entry name" value="MscS-like_plants/fungi"/>
</dbReference>
<dbReference type="PANTHER" id="PTHR31618:SF1">
    <property type="entry name" value="EF-HAND DOMAIN-CONTAINING PROTEIN"/>
    <property type="match status" value="1"/>
</dbReference>
<evidence type="ECO:0000256" key="2">
    <source>
        <dbReference type="ARBA" id="ARBA00008017"/>
    </source>
</evidence>
<keyword evidence="4" id="KW-1133">Transmembrane helix</keyword>
<feature type="transmembrane region" description="Helical" evidence="4">
    <location>
        <begin position="1240"/>
        <end position="1258"/>
    </location>
</feature>
<proteinExistence type="inferred from homology"/>
<sequence>MMNPETTTSVNSSSQCPSLGVRQCPLDNNRKAASERSFCDVSSCYSSCNSCIQNNGSLPYCADPSLASVGRSSPGSGKPVIDIPVSSYIFGGILWLASFTICITTLFASDLTTRLLHIRKTMCSDHLPKSLHPFSIFVSAVSAEPGNISPHFLQCLFGEIAAWRYAYTPFIFLLIAYLSSWIYVRVFLYDLKFDFTVSTCLKFILSIPPVLGIAGANVRYLPHISSHERWEMGHPSQCYHFNRNVTASKCLRTSVLLVMKWISLKAHAEQIMELYFFSHLFLKFDLQRLPKSKGQPSELLFLPSTNFSPSNGQSTELRRPSPLRVHAAPVHAREGPLVFDIASGSSWISSAEDEASVADPNASYGQKVDLSQVLSPYTTKGCLYPASLPILGDDSSFALAPSSTACAPLEPSFSHAEPTPLSNGTDALGEAFVVPHIRPLPFTTNGVPLDSTVAEAVFSLASVPSSPLSSPGGTPRTLLNHRYYEAIASHPTGRKSAYRTLPSSHSLQSYTSKSTTTAKRKTPTRTRHGEQTTHSSSLRKCDDQNTILYPEETPAAILHLHDVGNPLLKKSLRKHLHRSLINTGTPVHSCGRSMVSLSSRRHTSAMLPAASPLCHSQQTHPLDMHSSAAVLGWQSSALPPPSVTDTAVDRSIQSEHCRMEERGSGELYQAMPLYFSSSMTDGRRVRPLRKDAMEFQPDVAGMHPIIRDEVVEEARHSGNSRTSKCDFHGNCLTFRSKLSNEGAVREESASPSSSSLYGTAAHMTVGNPRQGARLKWEDMRQLILQRLNKWSCIPIFRKKKVEISSCSAREASFPHCASRVASLSEVEEISEDASEAASELLSDPPSLPHFSERSACSSCSDSSRHKPLSDPLLPPPTPPSRHAVPAPPLPTVDSFTCNERFSDADAVCNTERTRLPHVLPRLPPRPYAWVDLLLQKHAIEQFPMAFYIDGMKVYILCTGVAYKLGKLLFDYFERHTHTMLLLTSSKSLRHSRCAIDGSEDLLNPVNISLEKSAFKELPSFLCMLPSFLSSLKKLYRDISSTTALKFGSPVMERPFPEHLYPRTHCLQYSLSSEETSPSALTVGKYSCTPRAFFRATEDSAQNLEMKGISSMLHDDDEVSISPQSFRDSVASPNGRLFHCKDGDFMASSTPLNGEIHKSWSQRDIYSLQFLFNPLGMPHISCNQIQLTLVDIVQKRQKLLSSFKIQDEALKPFQRILQIVIMVMLAGGLCWLLLIPLIVKGILFCFFFLLFAFLASIAWKTSQRVLFVLCRLPFEIGDEVEIDSHHSLIAKEITLFGTSFVNASKEKIFFPTKYLEDAHVYNITKSMRKLGVEAFYAFRTDQWTLQFHNCFEAELRYYCARCPSKFWLMHPPPTPKFITNVHSTYLCVCISLCYSLRTNTSETSFSKEKHGLDNFIFSKFYGIPL</sequence>
<evidence type="ECO:0000256" key="3">
    <source>
        <dbReference type="SAM" id="MobiDB-lite"/>
    </source>
</evidence>
<feature type="transmembrane region" description="Helical" evidence="4">
    <location>
        <begin position="1215"/>
        <end position="1234"/>
    </location>
</feature>
<feature type="region of interest" description="Disordered" evidence="3">
    <location>
        <begin position="832"/>
        <end position="885"/>
    </location>
</feature>
<keyword evidence="4" id="KW-0472">Membrane</keyword>
<feature type="compositionally biased region" description="Pro residues" evidence="3">
    <location>
        <begin position="872"/>
        <end position="885"/>
    </location>
</feature>
<protein>
    <submittedName>
        <fullName evidence="5">Uncharacterized protein</fullName>
    </submittedName>
</protein>
<comment type="subcellular location">
    <subcellularLocation>
        <location evidence="1">Membrane</location>
        <topology evidence="1">Multi-pass membrane protein</topology>
    </subcellularLocation>
</comment>
<keyword evidence="6" id="KW-1185">Reference proteome</keyword>
<feature type="region of interest" description="Disordered" evidence="3">
    <location>
        <begin position="494"/>
        <end position="539"/>
    </location>
</feature>
<gene>
    <name evidence="5" type="ORF">IE077_002387</name>
</gene>
<comment type="similarity">
    <text evidence="2">Belongs to the MscS (TC 1.A.23) family.</text>
</comment>
<organism evidence="5 6">
    <name type="scientific">Cardiosporidium cionae</name>
    <dbReference type="NCBI Taxonomy" id="476202"/>
    <lineage>
        <taxon>Eukaryota</taxon>
        <taxon>Sar</taxon>
        <taxon>Alveolata</taxon>
        <taxon>Apicomplexa</taxon>
        <taxon>Aconoidasida</taxon>
        <taxon>Nephromycida</taxon>
        <taxon>Cardiosporidium</taxon>
    </lineage>
</organism>
<accession>A0ABQ7JFT9</accession>
<evidence type="ECO:0000313" key="5">
    <source>
        <dbReference type="EMBL" id="KAF8822843.1"/>
    </source>
</evidence>
<evidence type="ECO:0000256" key="1">
    <source>
        <dbReference type="ARBA" id="ARBA00004141"/>
    </source>
</evidence>
<name>A0ABQ7JFT9_9APIC</name>
<comment type="caution">
    <text evidence="5">The sequence shown here is derived from an EMBL/GenBank/DDBJ whole genome shotgun (WGS) entry which is preliminary data.</text>
</comment>
<feature type="transmembrane region" description="Helical" evidence="4">
    <location>
        <begin position="203"/>
        <end position="222"/>
    </location>
</feature>
<evidence type="ECO:0000313" key="6">
    <source>
        <dbReference type="Proteomes" id="UP000823046"/>
    </source>
</evidence>
<feature type="transmembrane region" description="Helical" evidence="4">
    <location>
        <begin position="88"/>
        <end position="109"/>
    </location>
</feature>